<feature type="compositionally biased region" description="Gly residues" evidence="1">
    <location>
        <begin position="141"/>
        <end position="155"/>
    </location>
</feature>
<dbReference type="CDD" id="cd00201">
    <property type="entry name" value="WW"/>
    <property type="match status" value="1"/>
</dbReference>
<reference evidence="3" key="1">
    <citation type="submission" date="2021-01" db="EMBL/GenBank/DDBJ databases">
        <authorList>
            <person name="Corre E."/>
            <person name="Pelletier E."/>
            <person name="Niang G."/>
            <person name="Scheremetjew M."/>
            <person name="Finn R."/>
            <person name="Kale V."/>
            <person name="Holt S."/>
            <person name="Cochrane G."/>
            <person name="Meng A."/>
            <person name="Brown T."/>
            <person name="Cohen L."/>
        </authorList>
    </citation>
    <scope>NUCLEOTIDE SEQUENCE</scope>
    <source>
        <strain evidence="3">UIO037</strain>
    </source>
</reference>
<accession>A0A7S4I092</accession>
<dbReference type="InterPro" id="IPR036020">
    <property type="entry name" value="WW_dom_sf"/>
</dbReference>
<dbReference type="EMBL" id="HBKO01016301">
    <property type="protein sequence ID" value="CAE2214790.1"/>
    <property type="molecule type" value="Transcribed_RNA"/>
</dbReference>
<evidence type="ECO:0000259" key="2">
    <source>
        <dbReference type="PROSITE" id="PS50020"/>
    </source>
</evidence>
<feature type="domain" description="WW" evidence="2">
    <location>
        <begin position="156"/>
        <end position="189"/>
    </location>
</feature>
<proteinExistence type="predicted"/>
<feature type="region of interest" description="Disordered" evidence="1">
    <location>
        <begin position="140"/>
        <end position="162"/>
    </location>
</feature>
<dbReference type="Gene3D" id="2.20.70.10">
    <property type="match status" value="1"/>
</dbReference>
<dbReference type="PROSITE" id="PS01159">
    <property type="entry name" value="WW_DOMAIN_1"/>
    <property type="match status" value="1"/>
</dbReference>
<protein>
    <recommendedName>
        <fullName evidence="2">WW domain-containing protein</fullName>
    </recommendedName>
</protein>
<dbReference type="InterPro" id="IPR001202">
    <property type="entry name" value="WW_dom"/>
</dbReference>
<dbReference type="PROSITE" id="PS50020">
    <property type="entry name" value="WW_DOMAIN_2"/>
    <property type="match status" value="1"/>
</dbReference>
<gene>
    <name evidence="3" type="ORF">CPOL0286_LOCUS7453</name>
</gene>
<sequence length="189" mass="21209">MRPAVVTPRSVPRASTVKMVWHVFPRDGASGMIKTEYFLERGMQQALGRYDMVEYDGQAMHVDPQQVVVVAREDGTCIDVYAQGTNPTGWRTSPYEEWSWLQPGQSVSLENGHKVSLDCTYPENAVFKFERSGWAAEFGQQGSGQLGQTPGGQQGGQLPFGWVTQTDQQSGQTYYYNEQTGQSQWDMPR</sequence>
<dbReference type="AlphaFoldDB" id="A0A7S4I092"/>
<dbReference type="Pfam" id="PF00397">
    <property type="entry name" value="WW"/>
    <property type="match status" value="1"/>
</dbReference>
<evidence type="ECO:0000256" key="1">
    <source>
        <dbReference type="SAM" id="MobiDB-lite"/>
    </source>
</evidence>
<organism evidence="3">
    <name type="scientific">Prymnesium polylepis</name>
    <dbReference type="NCBI Taxonomy" id="72548"/>
    <lineage>
        <taxon>Eukaryota</taxon>
        <taxon>Haptista</taxon>
        <taxon>Haptophyta</taxon>
        <taxon>Prymnesiophyceae</taxon>
        <taxon>Prymnesiales</taxon>
        <taxon>Prymnesiaceae</taxon>
        <taxon>Prymnesium</taxon>
    </lineage>
</organism>
<dbReference type="SMART" id="SM00456">
    <property type="entry name" value="WW"/>
    <property type="match status" value="1"/>
</dbReference>
<dbReference type="SUPFAM" id="SSF51045">
    <property type="entry name" value="WW domain"/>
    <property type="match status" value="1"/>
</dbReference>
<name>A0A7S4I092_9EUKA</name>
<evidence type="ECO:0000313" key="3">
    <source>
        <dbReference type="EMBL" id="CAE2214790.1"/>
    </source>
</evidence>